<feature type="domain" description="Alcohol dehydrogenase-like C-terminal" evidence="2">
    <location>
        <begin position="170"/>
        <end position="297"/>
    </location>
</feature>
<dbReference type="Pfam" id="PF08240">
    <property type="entry name" value="ADH_N"/>
    <property type="match status" value="1"/>
</dbReference>
<comment type="caution">
    <text evidence="4">The sequence shown here is derived from an EMBL/GenBank/DDBJ whole genome shotgun (WGS) entry which is preliminary data.</text>
</comment>
<organism evidence="4 5">
    <name type="scientific">Scopulibacillus darangshiensis</name>
    <dbReference type="NCBI Taxonomy" id="442528"/>
    <lineage>
        <taxon>Bacteria</taxon>
        <taxon>Bacillati</taxon>
        <taxon>Bacillota</taxon>
        <taxon>Bacilli</taxon>
        <taxon>Bacillales</taxon>
        <taxon>Sporolactobacillaceae</taxon>
        <taxon>Scopulibacillus</taxon>
    </lineage>
</organism>
<protein>
    <recommendedName>
        <fullName evidence="6">2-desacetyl-2-hydroxyethyl bacteriochlorophyllide A dehydrogenase</fullName>
    </recommendedName>
</protein>
<dbReference type="InterPro" id="IPR050129">
    <property type="entry name" value="Zn_alcohol_dh"/>
</dbReference>
<dbReference type="Proteomes" id="UP000295416">
    <property type="component" value="Unassembled WGS sequence"/>
</dbReference>
<sequence length="341" mass="37382">MKSITCARPNQFKMFAAERPVPKTGQALIRIRRIGICGTDMHAYRGNQPFFTYPRVLGHELAGHIESMPDNVLGLNAGDQVSIIPYMACGNCIACRNGKSNCCTDMKVLGVHIDGGMSEWITVPYNQLVRTEGLTLDQSSMIEPLSIGAHAVRRAAIQEGEFALVIGAGPIGLGVMAVAKEQGAKVIAMDLNDERLVFSREWAGVDYAVNSSENALEQLEEITNGDLPTVVFDATGNPESMTAAFRYPAHGGKLIFVGLAKADISFNDPDFHSKELTLMGSRNATREDFEYVVNLFKKARVNIASYITHRAHFDDMIDQFEGWLLPETKVIKAVVDVGGKW</sequence>
<feature type="domain" description="Alcohol dehydrogenase-like N-terminal" evidence="3">
    <location>
        <begin position="24"/>
        <end position="130"/>
    </location>
</feature>
<evidence type="ECO:0000259" key="3">
    <source>
        <dbReference type="Pfam" id="PF08240"/>
    </source>
</evidence>
<reference evidence="4 5" key="1">
    <citation type="submission" date="2019-03" db="EMBL/GenBank/DDBJ databases">
        <title>Genomic Encyclopedia of Type Strains, Phase IV (KMG-IV): sequencing the most valuable type-strain genomes for metagenomic binning, comparative biology and taxonomic classification.</title>
        <authorList>
            <person name="Goeker M."/>
        </authorList>
    </citation>
    <scope>NUCLEOTIDE SEQUENCE [LARGE SCALE GENOMIC DNA]</scope>
    <source>
        <strain evidence="4 5">DSM 19377</strain>
    </source>
</reference>
<dbReference type="InterPro" id="IPR011032">
    <property type="entry name" value="GroES-like_sf"/>
</dbReference>
<dbReference type="Gene3D" id="3.90.180.10">
    <property type="entry name" value="Medium-chain alcohol dehydrogenases, catalytic domain"/>
    <property type="match status" value="1"/>
</dbReference>
<dbReference type="SUPFAM" id="SSF50129">
    <property type="entry name" value="GroES-like"/>
    <property type="match status" value="1"/>
</dbReference>
<dbReference type="AlphaFoldDB" id="A0A4R2NJ02"/>
<dbReference type="InterPro" id="IPR036291">
    <property type="entry name" value="NAD(P)-bd_dom_sf"/>
</dbReference>
<proteinExistence type="predicted"/>
<dbReference type="OrthoDB" id="9770238at2"/>
<dbReference type="PANTHER" id="PTHR43401">
    <property type="entry name" value="L-THREONINE 3-DEHYDROGENASE"/>
    <property type="match status" value="1"/>
</dbReference>
<name>A0A4R2NJ02_9BACL</name>
<accession>A0A4R2NJ02</accession>
<evidence type="ECO:0008006" key="6">
    <source>
        <dbReference type="Google" id="ProtNLM"/>
    </source>
</evidence>
<evidence type="ECO:0000313" key="4">
    <source>
        <dbReference type="EMBL" id="TCP21278.1"/>
    </source>
</evidence>
<evidence type="ECO:0000259" key="2">
    <source>
        <dbReference type="Pfam" id="PF00107"/>
    </source>
</evidence>
<dbReference type="CDD" id="cd08261">
    <property type="entry name" value="Zn_ADH7"/>
    <property type="match status" value="1"/>
</dbReference>
<dbReference type="InterPro" id="IPR013149">
    <property type="entry name" value="ADH-like_C"/>
</dbReference>
<dbReference type="PANTHER" id="PTHR43401:SF3">
    <property type="entry name" value="L-GALACTONATE-5-DEHYDROGENASE"/>
    <property type="match status" value="1"/>
</dbReference>
<dbReference type="RefSeq" id="WP_132747804.1">
    <property type="nucleotide sequence ID" value="NZ_SLXK01000044.1"/>
</dbReference>
<dbReference type="GO" id="GO:0016491">
    <property type="term" value="F:oxidoreductase activity"/>
    <property type="evidence" value="ECO:0007669"/>
    <property type="project" value="UniProtKB-KW"/>
</dbReference>
<dbReference type="Gene3D" id="3.40.50.720">
    <property type="entry name" value="NAD(P)-binding Rossmann-like Domain"/>
    <property type="match status" value="1"/>
</dbReference>
<dbReference type="SUPFAM" id="SSF51735">
    <property type="entry name" value="NAD(P)-binding Rossmann-fold domains"/>
    <property type="match status" value="1"/>
</dbReference>
<dbReference type="EMBL" id="SLXK01000044">
    <property type="protein sequence ID" value="TCP21278.1"/>
    <property type="molecule type" value="Genomic_DNA"/>
</dbReference>
<keyword evidence="5" id="KW-1185">Reference proteome</keyword>
<evidence type="ECO:0000256" key="1">
    <source>
        <dbReference type="ARBA" id="ARBA00023002"/>
    </source>
</evidence>
<evidence type="ECO:0000313" key="5">
    <source>
        <dbReference type="Proteomes" id="UP000295416"/>
    </source>
</evidence>
<gene>
    <name evidence="4" type="ORF">EV207_1443</name>
</gene>
<dbReference type="Pfam" id="PF00107">
    <property type="entry name" value="ADH_zinc_N"/>
    <property type="match status" value="1"/>
</dbReference>
<keyword evidence="1" id="KW-0560">Oxidoreductase</keyword>
<dbReference type="InterPro" id="IPR013154">
    <property type="entry name" value="ADH-like_N"/>
</dbReference>